<dbReference type="InterPro" id="IPR036942">
    <property type="entry name" value="Beta-barrel_TonB_sf"/>
</dbReference>
<evidence type="ECO:0000313" key="17">
    <source>
        <dbReference type="Proteomes" id="UP000589085"/>
    </source>
</evidence>
<feature type="chain" id="PRO_5030576724" evidence="13">
    <location>
        <begin position="25"/>
        <end position="960"/>
    </location>
</feature>
<dbReference type="InterPro" id="IPR000531">
    <property type="entry name" value="Beta-barrel_TonB"/>
</dbReference>
<gene>
    <name evidence="16" type="ORF">HLH48_06865</name>
</gene>
<keyword evidence="7 9" id="KW-0472">Membrane</keyword>
<evidence type="ECO:0000256" key="10">
    <source>
        <dbReference type="PROSITE-ProRule" id="PRU10143"/>
    </source>
</evidence>
<evidence type="ECO:0000259" key="14">
    <source>
        <dbReference type="Pfam" id="PF00593"/>
    </source>
</evidence>
<dbReference type="PROSITE" id="PS52016">
    <property type="entry name" value="TONB_DEPENDENT_REC_3"/>
    <property type="match status" value="1"/>
</dbReference>
<keyword evidence="5 13" id="KW-0732">Signal</keyword>
<feature type="compositionally biased region" description="Low complexity" evidence="12">
    <location>
        <begin position="26"/>
        <end position="39"/>
    </location>
</feature>
<dbReference type="PANTHER" id="PTHR47234:SF2">
    <property type="entry name" value="TONB-DEPENDENT RECEPTOR"/>
    <property type="match status" value="1"/>
</dbReference>
<dbReference type="SUPFAM" id="SSF56935">
    <property type="entry name" value="Porins"/>
    <property type="match status" value="1"/>
</dbReference>
<evidence type="ECO:0000256" key="3">
    <source>
        <dbReference type="ARBA" id="ARBA00022452"/>
    </source>
</evidence>
<dbReference type="InterPro" id="IPR010916">
    <property type="entry name" value="TonB_box_CS"/>
</dbReference>
<feature type="short sequence motif" description="TonB box" evidence="10">
    <location>
        <begin position="73"/>
        <end position="79"/>
    </location>
</feature>
<protein>
    <submittedName>
        <fullName evidence="16">TonB-dependent receptor</fullName>
    </submittedName>
</protein>
<comment type="similarity">
    <text evidence="9 11">Belongs to the TonB-dependent receptor family.</text>
</comment>
<keyword evidence="6 10" id="KW-0798">TonB box</keyword>
<dbReference type="Pfam" id="PF07715">
    <property type="entry name" value="Plug"/>
    <property type="match status" value="1"/>
</dbReference>
<keyword evidence="4 9" id="KW-0812">Transmembrane</keyword>
<sequence>MRSARFLLLSFSALGGFVPLTLSAQTPARTPDRTAPAARDQGDRAPARKIVRQATATPRVLPGINAAEARPETVQVTGSFLGTSNNANANPVQIITARQIQQTSATTLGDYLQRLPSIGSAGTSNAEPAAGAACTDLRNLGGNRVLVLIDGKRTAINGNNDCVDLNTIPVQQIASVEILKDGGSELYGADAVSGVVNIKLRHDLGDGGLTARGGITPYGDRRTGVISGYKGFNFDHGRGNVTVFGQYDTQGMVYEPTRAWAADPQVTNAPAGIARFGSSILPETRVTGGGLSLVSNNDGTFHKRTAADTYNFAQDKSLLGYLQNSSLSGDAHYDVSPHLTLYSNVRYSHRTASILNAAEPVEGSIAPSTLPESLILPAGSPYNSFGRDVYLTRRMNEFGPRADNNASDTYTVMGGAKGEIVAGWQYDASMTYGWNQDTDSIQNIGNYLHITQELGIRQLDPSSASSKVVYDPTVCTGQPGCVLQNPFMPWSQQAANYAKFTENNHSSYQLRDFNLRLHNDHVAHMPYRDGGTLGIALGMEHRSEQLSYSPDPILASGDSADSGSAYTGGGFNVTEVYGEAKLQLLHNAFLARDLTVDAQGRWSDYNTFGSTRNWKSSINWAPVSDIRFRATLGTSYRQPNVYELYGGQSFGYVAGNDPCSQVSSYGASAAAVQARCLSEGVDPKTFVSTNGGYVPTISGGNTHLRPETGKTYTVGAVVTPHWVPGLSASVEYWHYTIKNTISSIGSQYILDQCYTGAGSAYCGSIAPRSASGQLTSVYALDENLGGLRTSGIDFDLDYRLRLSWRDTLSLSNNFQQLVSYLEQYVPGGAWYNYAGRLFYQGGIGMNAGGQPRVRDYATVTWRHDAFSLTYMMTYTGGMVWNNGTRDLTRATAGQYQTPGIFMHDITLGYRLKRWNFEAGISNLLDKKPPFVFDSISNTNRAVYGALEVGRYMFLQAGVNF</sequence>
<keyword evidence="2 9" id="KW-0813">Transport</keyword>
<evidence type="ECO:0000259" key="15">
    <source>
        <dbReference type="Pfam" id="PF07715"/>
    </source>
</evidence>
<evidence type="ECO:0000256" key="1">
    <source>
        <dbReference type="ARBA" id="ARBA00004571"/>
    </source>
</evidence>
<organism evidence="16 17">
    <name type="scientific">Gluconacetobacter sacchari</name>
    <dbReference type="NCBI Taxonomy" id="92759"/>
    <lineage>
        <taxon>Bacteria</taxon>
        <taxon>Pseudomonadati</taxon>
        <taxon>Pseudomonadota</taxon>
        <taxon>Alphaproteobacteria</taxon>
        <taxon>Acetobacterales</taxon>
        <taxon>Acetobacteraceae</taxon>
        <taxon>Gluconacetobacter</taxon>
    </lineage>
</organism>
<comment type="caution">
    <text evidence="16">The sequence shown here is derived from an EMBL/GenBank/DDBJ whole genome shotgun (WGS) entry which is preliminary data.</text>
</comment>
<dbReference type="PANTHER" id="PTHR47234">
    <property type="match status" value="1"/>
</dbReference>
<evidence type="ECO:0000256" key="8">
    <source>
        <dbReference type="ARBA" id="ARBA00023237"/>
    </source>
</evidence>
<reference evidence="16 17" key="1">
    <citation type="submission" date="2020-04" db="EMBL/GenBank/DDBJ databases">
        <title>Description of novel Gluconacetobacter.</title>
        <authorList>
            <person name="Sombolestani A."/>
        </authorList>
    </citation>
    <scope>NUCLEOTIDE SEQUENCE [LARGE SCALE GENOMIC DNA]</scope>
    <source>
        <strain evidence="16 17">LMG 19747</strain>
    </source>
</reference>
<dbReference type="Gene3D" id="2.40.170.20">
    <property type="entry name" value="TonB-dependent receptor, beta-barrel domain"/>
    <property type="match status" value="1"/>
</dbReference>
<feature type="region of interest" description="Disordered" evidence="12">
    <location>
        <begin position="25"/>
        <end position="44"/>
    </location>
</feature>
<evidence type="ECO:0000256" key="13">
    <source>
        <dbReference type="SAM" id="SignalP"/>
    </source>
</evidence>
<comment type="subcellular location">
    <subcellularLocation>
        <location evidence="1 9">Cell outer membrane</location>
        <topology evidence="1 9">Multi-pass membrane protein</topology>
    </subcellularLocation>
</comment>
<evidence type="ECO:0000256" key="11">
    <source>
        <dbReference type="RuleBase" id="RU003357"/>
    </source>
</evidence>
<feature type="domain" description="TonB-dependent receptor-like beta-barrel" evidence="14">
    <location>
        <begin position="382"/>
        <end position="923"/>
    </location>
</feature>
<evidence type="ECO:0000256" key="12">
    <source>
        <dbReference type="SAM" id="MobiDB-lite"/>
    </source>
</evidence>
<dbReference type="Gene3D" id="2.170.130.10">
    <property type="entry name" value="TonB-dependent receptor, plug domain"/>
    <property type="match status" value="1"/>
</dbReference>
<keyword evidence="3 9" id="KW-1134">Transmembrane beta strand</keyword>
<feature type="signal peptide" evidence="13">
    <location>
        <begin position="1"/>
        <end position="24"/>
    </location>
</feature>
<keyword evidence="16" id="KW-0675">Receptor</keyword>
<dbReference type="EMBL" id="JABEQJ010000007">
    <property type="protein sequence ID" value="MBB2159896.1"/>
    <property type="molecule type" value="Genomic_DNA"/>
</dbReference>
<evidence type="ECO:0000256" key="7">
    <source>
        <dbReference type="ARBA" id="ARBA00023136"/>
    </source>
</evidence>
<accession>A0A7W4NLB9</accession>
<evidence type="ECO:0000256" key="9">
    <source>
        <dbReference type="PROSITE-ProRule" id="PRU01360"/>
    </source>
</evidence>
<evidence type="ECO:0000256" key="2">
    <source>
        <dbReference type="ARBA" id="ARBA00022448"/>
    </source>
</evidence>
<feature type="domain" description="TonB-dependent receptor plug" evidence="15">
    <location>
        <begin position="88"/>
        <end position="195"/>
    </location>
</feature>
<dbReference type="Proteomes" id="UP000589085">
    <property type="component" value="Unassembled WGS sequence"/>
</dbReference>
<dbReference type="AlphaFoldDB" id="A0A7W4NLB9"/>
<keyword evidence="8 9" id="KW-0998">Cell outer membrane</keyword>
<dbReference type="InterPro" id="IPR039426">
    <property type="entry name" value="TonB-dep_rcpt-like"/>
</dbReference>
<dbReference type="Pfam" id="PF00593">
    <property type="entry name" value="TonB_dep_Rec_b-barrel"/>
    <property type="match status" value="1"/>
</dbReference>
<dbReference type="InterPro" id="IPR037066">
    <property type="entry name" value="Plug_dom_sf"/>
</dbReference>
<evidence type="ECO:0000256" key="5">
    <source>
        <dbReference type="ARBA" id="ARBA00022729"/>
    </source>
</evidence>
<dbReference type="PROSITE" id="PS00430">
    <property type="entry name" value="TONB_DEPENDENT_REC_1"/>
    <property type="match status" value="1"/>
</dbReference>
<dbReference type="InterPro" id="IPR012910">
    <property type="entry name" value="Plug_dom"/>
</dbReference>
<dbReference type="GO" id="GO:0009279">
    <property type="term" value="C:cell outer membrane"/>
    <property type="evidence" value="ECO:0007669"/>
    <property type="project" value="UniProtKB-SubCell"/>
</dbReference>
<evidence type="ECO:0000256" key="6">
    <source>
        <dbReference type="ARBA" id="ARBA00023077"/>
    </source>
</evidence>
<proteinExistence type="inferred from homology"/>
<evidence type="ECO:0000313" key="16">
    <source>
        <dbReference type="EMBL" id="MBB2159896.1"/>
    </source>
</evidence>
<name>A0A7W4NLB9_9PROT</name>
<evidence type="ECO:0000256" key="4">
    <source>
        <dbReference type="ARBA" id="ARBA00022692"/>
    </source>
</evidence>